<organism evidence="2 3">
    <name type="scientific">Rubripirellula amarantea</name>
    <dbReference type="NCBI Taxonomy" id="2527999"/>
    <lineage>
        <taxon>Bacteria</taxon>
        <taxon>Pseudomonadati</taxon>
        <taxon>Planctomycetota</taxon>
        <taxon>Planctomycetia</taxon>
        <taxon>Pirellulales</taxon>
        <taxon>Pirellulaceae</taxon>
        <taxon>Rubripirellula</taxon>
    </lineage>
</organism>
<dbReference type="EMBL" id="SJPI01000001">
    <property type="protein sequence ID" value="TWT53274.1"/>
    <property type="molecule type" value="Genomic_DNA"/>
</dbReference>
<evidence type="ECO:0000313" key="3">
    <source>
        <dbReference type="Proteomes" id="UP000316598"/>
    </source>
</evidence>
<protein>
    <submittedName>
        <fullName evidence="2">Uncharacterized protein</fullName>
    </submittedName>
</protein>
<comment type="caution">
    <text evidence="2">The sequence shown here is derived from an EMBL/GenBank/DDBJ whole genome shotgun (WGS) entry which is preliminary data.</text>
</comment>
<reference evidence="2 3" key="1">
    <citation type="submission" date="2019-02" db="EMBL/GenBank/DDBJ databases">
        <title>Deep-cultivation of Planctomycetes and their phenomic and genomic characterization uncovers novel biology.</title>
        <authorList>
            <person name="Wiegand S."/>
            <person name="Jogler M."/>
            <person name="Boedeker C."/>
            <person name="Pinto D."/>
            <person name="Vollmers J."/>
            <person name="Rivas-Marin E."/>
            <person name="Kohn T."/>
            <person name="Peeters S.H."/>
            <person name="Heuer A."/>
            <person name="Rast P."/>
            <person name="Oberbeckmann S."/>
            <person name="Bunk B."/>
            <person name="Jeske O."/>
            <person name="Meyerdierks A."/>
            <person name="Storesund J.E."/>
            <person name="Kallscheuer N."/>
            <person name="Luecker S."/>
            <person name="Lage O.M."/>
            <person name="Pohl T."/>
            <person name="Merkel B.J."/>
            <person name="Hornburger P."/>
            <person name="Mueller R.-W."/>
            <person name="Bruemmer F."/>
            <person name="Labrenz M."/>
            <person name="Spormann A.M."/>
            <person name="Op Den Camp H."/>
            <person name="Overmann J."/>
            <person name="Amann R."/>
            <person name="Jetten M.S.M."/>
            <person name="Mascher T."/>
            <person name="Medema M.H."/>
            <person name="Devos D.P."/>
            <person name="Kaster A.-K."/>
            <person name="Ovreas L."/>
            <person name="Rohde M."/>
            <person name="Galperin M.Y."/>
            <person name="Jogler C."/>
        </authorList>
    </citation>
    <scope>NUCLEOTIDE SEQUENCE [LARGE SCALE GENOMIC DNA]</scope>
    <source>
        <strain evidence="2 3">Pla22</strain>
    </source>
</reference>
<feature type="compositionally biased region" description="Basic and acidic residues" evidence="1">
    <location>
        <begin position="45"/>
        <end position="57"/>
    </location>
</feature>
<name>A0A5C5WQV8_9BACT</name>
<dbReference type="Proteomes" id="UP000316598">
    <property type="component" value="Unassembled WGS sequence"/>
</dbReference>
<evidence type="ECO:0000256" key="1">
    <source>
        <dbReference type="SAM" id="MobiDB-lite"/>
    </source>
</evidence>
<sequence>MMAPIIPPSQSMGTTVFGMDPLGAETELLGGCFFRGKLEFAGPNDRIRSHSLPDRHILPGRRAVQARSRRTHRRPNSSYGLS</sequence>
<accession>A0A5C5WQV8</accession>
<proteinExistence type="predicted"/>
<dbReference type="AlphaFoldDB" id="A0A5C5WQV8"/>
<feature type="region of interest" description="Disordered" evidence="1">
    <location>
        <begin position="44"/>
        <end position="82"/>
    </location>
</feature>
<keyword evidence="3" id="KW-1185">Reference proteome</keyword>
<evidence type="ECO:0000313" key="2">
    <source>
        <dbReference type="EMBL" id="TWT53274.1"/>
    </source>
</evidence>
<gene>
    <name evidence="2" type="ORF">Pla22_09020</name>
</gene>